<dbReference type="InParanoid" id="E8N162"/>
<evidence type="ECO:0000259" key="1">
    <source>
        <dbReference type="Pfam" id="PF08241"/>
    </source>
</evidence>
<dbReference type="STRING" id="926569.ANT_27790"/>
<dbReference type="SUPFAM" id="SSF158997">
    <property type="entry name" value="Trm112p-like"/>
    <property type="match status" value="1"/>
</dbReference>
<protein>
    <recommendedName>
        <fullName evidence="1">Methyltransferase type 11 domain-containing protein</fullName>
    </recommendedName>
</protein>
<sequence length="295" mass="33840">MKSIPVCDYEGSDYQTSFWEQGARRYEDAVEAVALRRLLPAGGKRLLELGAGAGRNTPRYQGFEEITLVDYSHTQLQQARQRLGDSPRYRYVAADIYYLPFSAGVFDAATMIRTLHHMVEPRLALEQVRRTLQRDAVFILEYANKQNLKAILRYLLRRQSWNPFSPEPVEFAPLNFDFHPATVREWLKVSGFVIERQLTVSHFRVDLLKRLLPLSLLVAMDSLAQWTGNLWQLTPSVFARCRAVGTFATGQGFFRCPACGQEGLADTPPEILCPSCGQRYPVRDGIYDFRLEKRR</sequence>
<evidence type="ECO:0000313" key="3">
    <source>
        <dbReference type="Proteomes" id="UP000008922"/>
    </source>
</evidence>
<dbReference type="InterPro" id="IPR029063">
    <property type="entry name" value="SAM-dependent_MTases_sf"/>
</dbReference>
<dbReference type="RefSeq" id="WP_013561153.1">
    <property type="nucleotide sequence ID" value="NC_014960.1"/>
</dbReference>
<organism evidence="2 3">
    <name type="scientific">Anaerolinea thermophila (strain DSM 14523 / JCM 11388 / NBRC 100420 / UNI-1)</name>
    <dbReference type="NCBI Taxonomy" id="926569"/>
    <lineage>
        <taxon>Bacteria</taxon>
        <taxon>Bacillati</taxon>
        <taxon>Chloroflexota</taxon>
        <taxon>Anaerolineae</taxon>
        <taxon>Anaerolineales</taxon>
        <taxon>Anaerolineaceae</taxon>
        <taxon>Anaerolinea</taxon>
    </lineage>
</organism>
<dbReference type="Pfam" id="PF08241">
    <property type="entry name" value="Methyltransf_11"/>
    <property type="match status" value="1"/>
</dbReference>
<dbReference type="EMBL" id="AP012029">
    <property type="protein sequence ID" value="BAJ64805.1"/>
    <property type="molecule type" value="Genomic_DNA"/>
</dbReference>
<dbReference type="InterPro" id="IPR013216">
    <property type="entry name" value="Methyltransf_11"/>
</dbReference>
<reference evidence="2 3" key="1">
    <citation type="submission" date="2010-12" db="EMBL/GenBank/DDBJ databases">
        <title>Whole genome sequence of Anaerolinea thermophila UNI-1.</title>
        <authorList>
            <person name="Narita-Yamada S."/>
            <person name="Kishi E."/>
            <person name="Watanabe Y."/>
            <person name="Takasaki K."/>
            <person name="Ankai A."/>
            <person name="Oguchi A."/>
            <person name="Fukui S."/>
            <person name="Takahashi M."/>
            <person name="Yashiro I."/>
            <person name="Hosoyama A."/>
            <person name="Sekiguchi Y."/>
            <person name="Hanada S."/>
            <person name="Fujita N."/>
        </authorList>
    </citation>
    <scope>NUCLEOTIDE SEQUENCE [LARGE SCALE GENOMIC DNA]</scope>
    <source>
        <strain evidence="3">DSM 14523 / JCM 11388 / NBRC 100420 / UNI-1</strain>
    </source>
</reference>
<dbReference type="HOGENOM" id="CLU_942146_0_0_0"/>
<proteinExistence type="predicted"/>
<keyword evidence="3" id="KW-1185">Reference proteome</keyword>
<dbReference type="SUPFAM" id="SSF53335">
    <property type="entry name" value="S-adenosyl-L-methionine-dependent methyltransferases"/>
    <property type="match status" value="1"/>
</dbReference>
<dbReference type="GO" id="GO:0008757">
    <property type="term" value="F:S-adenosylmethionine-dependent methyltransferase activity"/>
    <property type="evidence" value="ECO:0007669"/>
    <property type="project" value="InterPro"/>
</dbReference>
<accession>E8N162</accession>
<dbReference type="KEGG" id="atm:ANT_27790"/>
<dbReference type="AlphaFoldDB" id="E8N162"/>
<gene>
    <name evidence="2" type="ordered locus">ANT_27790</name>
</gene>
<dbReference type="OrthoDB" id="9804312at2"/>
<evidence type="ECO:0000313" key="2">
    <source>
        <dbReference type="EMBL" id="BAJ64805.1"/>
    </source>
</evidence>
<dbReference type="eggNOG" id="COG0375">
    <property type="taxonomic scope" value="Bacteria"/>
</dbReference>
<dbReference type="CDD" id="cd02440">
    <property type="entry name" value="AdoMet_MTases"/>
    <property type="match status" value="1"/>
</dbReference>
<name>E8N162_ANATU</name>
<dbReference type="eggNOG" id="COG2226">
    <property type="taxonomic scope" value="Bacteria"/>
</dbReference>
<dbReference type="Proteomes" id="UP000008922">
    <property type="component" value="Chromosome"/>
</dbReference>
<dbReference type="Gene3D" id="2.20.25.10">
    <property type="match status" value="1"/>
</dbReference>
<dbReference type="Gene3D" id="3.40.50.150">
    <property type="entry name" value="Vaccinia Virus protein VP39"/>
    <property type="match status" value="1"/>
</dbReference>
<feature type="domain" description="Methyltransferase type 11" evidence="1">
    <location>
        <begin position="47"/>
        <end position="139"/>
    </location>
</feature>